<dbReference type="STRING" id="1325564.NSJP_2122"/>
<protein>
    <recommendedName>
        <fullName evidence="3">Coenzyme Q-binding protein COQ10 START domain-containing protein</fullName>
    </recommendedName>
</protein>
<dbReference type="SUPFAM" id="SSF55961">
    <property type="entry name" value="Bet v1-like"/>
    <property type="match status" value="1"/>
</dbReference>
<feature type="region of interest" description="Disordered" evidence="2">
    <location>
        <begin position="1"/>
        <end position="21"/>
    </location>
</feature>
<evidence type="ECO:0000256" key="2">
    <source>
        <dbReference type="SAM" id="MobiDB-lite"/>
    </source>
</evidence>
<sequence>MAVPSAAASTDSDELQVRTEPGGGVRATAKVVFDAKPGVVFAVLTDYAHWPELFEVRMTLADLKVQDGIARIDLRIEHALLPGERRLVTDSRAATDRSIVTDLVEGDFKRYHRVWTLHAADGGVRTLAEFELLVAIDSMVPDWLVAIAMRRELESHFRIVKKKVLEPVGAEK</sequence>
<proteinExistence type="inferred from homology"/>
<evidence type="ECO:0000259" key="3">
    <source>
        <dbReference type="Pfam" id="PF03364"/>
    </source>
</evidence>
<dbReference type="Pfam" id="PF03364">
    <property type="entry name" value="Polyketide_cyc"/>
    <property type="match status" value="1"/>
</dbReference>
<evidence type="ECO:0000313" key="5">
    <source>
        <dbReference type="Proteomes" id="UP000192042"/>
    </source>
</evidence>
<dbReference type="KEGG" id="nja:NSJP_2122"/>
<name>A0A1W1I5L1_9BACT</name>
<dbReference type="RefSeq" id="WP_172834260.1">
    <property type="nucleotide sequence ID" value="NZ_LT828648.1"/>
</dbReference>
<dbReference type="Proteomes" id="UP000192042">
    <property type="component" value="Chromosome I"/>
</dbReference>
<dbReference type="EMBL" id="LT828648">
    <property type="protein sequence ID" value="SLM48294.1"/>
    <property type="molecule type" value="Genomic_DNA"/>
</dbReference>
<organism evidence="4 5">
    <name type="scientific">Nitrospira japonica</name>
    <dbReference type="NCBI Taxonomy" id="1325564"/>
    <lineage>
        <taxon>Bacteria</taxon>
        <taxon>Pseudomonadati</taxon>
        <taxon>Nitrospirota</taxon>
        <taxon>Nitrospiria</taxon>
        <taxon>Nitrospirales</taxon>
        <taxon>Nitrospiraceae</taxon>
        <taxon>Nitrospira</taxon>
    </lineage>
</organism>
<evidence type="ECO:0000256" key="1">
    <source>
        <dbReference type="ARBA" id="ARBA00008918"/>
    </source>
</evidence>
<dbReference type="AlphaFoldDB" id="A0A1W1I5L1"/>
<evidence type="ECO:0000313" key="4">
    <source>
        <dbReference type="EMBL" id="SLM48294.1"/>
    </source>
</evidence>
<accession>A0A1W1I5L1</accession>
<dbReference type="Gene3D" id="3.30.530.20">
    <property type="match status" value="1"/>
</dbReference>
<comment type="similarity">
    <text evidence="1">Belongs to the ribosome association toxin RatA family.</text>
</comment>
<dbReference type="InterPro" id="IPR023393">
    <property type="entry name" value="START-like_dom_sf"/>
</dbReference>
<keyword evidence="5" id="KW-1185">Reference proteome</keyword>
<reference evidence="4 5" key="1">
    <citation type="submission" date="2017-03" db="EMBL/GenBank/DDBJ databases">
        <authorList>
            <person name="Afonso C.L."/>
            <person name="Miller P.J."/>
            <person name="Scott M.A."/>
            <person name="Spackman E."/>
            <person name="Goraichik I."/>
            <person name="Dimitrov K.M."/>
            <person name="Suarez D.L."/>
            <person name="Swayne D.E."/>
        </authorList>
    </citation>
    <scope>NUCLEOTIDE SEQUENCE [LARGE SCALE GENOMIC DNA]</scope>
    <source>
        <strain evidence="4">Genome sequencing of Nitrospira japonica strain NJ11</strain>
    </source>
</reference>
<dbReference type="InterPro" id="IPR005031">
    <property type="entry name" value="COQ10_START"/>
</dbReference>
<gene>
    <name evidence="4" type="ORF">NSJP_2122</name>
</gene>
<feature type="domain" description="Coenzyme Q-binding protein COQ10 START" evidence="3">
    <location>
        <begin position="34"/>
        <end position="153"/>
    </location>
</feature>